<organism evidence="1 2">
    <name type="scientific">Melia azedarach</name>
    <name type="common">Chinaberry tree</name>
    <dbReference type="NCBI Taxonomy" id="155640"/>
    <lineage>
        <taxon>Eukaryota</taxon>
        <taxon>Viridiplantae</taxon>
        <taxon>Streptophyta</taxon>
        <taxon>Embryophyta</taxon>
        <taxon>Tracheophyta</taxon>
        <taxon>Spermatophyta</taxon>
        <taxon>Magnoliopsida</taxon>
        <taxon>eudicotyledons</taxon>
        <taxon>Gunneridae</taxon>
        <taxon>Pentapetalae</taxon>
        <taxon>rosids</taxon>
        <taxon>malvids</taxon>
        <taxon>Sapindales</taxon>
        <taxon>Meliaceae</taxon>
        <taxon>Melia</taxon>
    </lineage>
</organism>
<dbReference type="EMBL" id="CM051400">
    <property type="protein sequence ID" value="KAJ4714598.1"/>
    <property type="molecule type" value="Genomic_DNA"/>
</dbReference>
<keyword evidence="2" id="KW-1185">Reference proteome</keyword>
<dbReference type="Proteomes" id="UP001164539">
    <property type="component" value="Chromosome 7"/>
</dbReference>
<name>A0ACC1XTZ9_MELAZ</name>
<keyword evidence="1" id="KW-0808">Transferase</keyword>
<reference evidence="1 2" key="1">
    <citation type="journal article" date="2023" name="Science">
        <title>Complex scaffold remodeling in plant triterpene biosynthesis.</title>
        <authorList>
            <person name="De La Pena R."/>
            <person name="Hodgson H."/>
            <person name="Liu J.C."/>
            <person name="Stephenson M.J."/>
            <person name="Martin A.C."/>
            <person name="Owen C."/>
            <person name="Harkess A."/>
            <person name="Leebens-Mack J."/>
            <person name="Jimenez L.E."/>
            <person name="Osbourn A."/>
            <person name="Sattely E.S."/>
        </authorList>
    </citation>
    <scope>NUCLEOTIDE SEQUENCE [LARGE SCALE GENOMIC DNA]</scope>
    <source>
        <strain evidence="2">cv. JPN11</strain>
        <tissue evidence="1">Leaf</tissue>
    </source>
</reference>
<gene>
    <name evidence="1" type="ORF">OWV82_013062</name>
</gene>
<evidence type="ECO:0000313" key="2">
    <source>
        <dbReference type="Proteomes" id="UP001164539"/>
    </source>
</evidence>
<sequence length="263" mass="30535">MDLASATDNFSETRKLGGGGFGAVYRGYLIDLDMTVAVKKISRGSRQGKKEYITEVKTISQLRHRNLVQLIGWCHDRGEFLLVYEYMPNGSLDSHLFGNKSPLNWAARYKISLGLASALLYLHEEWEQCVVHRDIKSSNVMLDSHFNVKSGRKSVDRMRENSEMGLVEWVWDLYGKGKLELAADERLDMNFDQRQIECLMIVGLWCAHPDRNFRPSIRRAIQVLNFETALPYLPTKMPLTDPFFSWGYLYFFFHLQFPICLKY</sequence>
<accession>A0ACC1XTZ9</accession>
<protein>
    <submittedName>
        <fullName evidence="1">Kinase</fullName>
    </submittedName>
</protein>
<comment type="caution">
    <text evidence="1">The sequence shown here is derived from an EMBL/GenBank/DDBJ whole genome shotgun (WGS) entry which is preliminary data.</text>
</comment>
<keyword evidence="1" id="KW-0418">Kinase</keyword>
<evidence type="ECO:0000313" key="1">
    <source>
        <dbReference type="EMBL" id="KAJ4714598.1"/>
    </source>
</evidence>
<proteinExistence type="predicted"/>